<protein>
    <recommendedName>
        <fullName evidence="3">Inositol monophosphatase</fullName>
    </recommendedName>
</protein>
<sequence>MQQIIPLEKLHVFIGHDFFIRTVLASLEVIQILHTQHIILHESFDIGAGGDCSSGADLLTEAIFCKFFSPIYHIDSEEAGFIQGNEDALETIILDPLDGSSNFKSNIPYYGASLALCDKNKKVREACVVNYISREISYLNDSLLEITKIPCIFDLNFLGLYVPFKDIESFYASKSQKTHHKVFLKHNSCLSYKPIDFSCLLYDYEKVLEKENKESQKIFIQQACQKILETHQYLPSCDMNFLHEMFENKIITYRPEQTYATRMLECGIFEKASYHADWTKVLLQKGLKFRSLGATALSLGFSFRYLFVLLPSKVRKYDGMAGLYLAQNQIIQGNIQEYFEFIPTLTACDTHTEHIIVAADSQIVNILSER</sequence>
<evidence type="ECO:0000313" key="1">
    <source>
        <dbReference type="EMBL" id="RDU64948.1"/>
    </source>
</evidence>
<reference evidence="1 2" key="1">
    <citation type="submission" date="2018-04" db="EMBL/GenBank/DDBJ databases">
        <title>Novel Campyloabacter and Helicobacter Species and Strains.</title>
        <authorList>
            <person name="Mannion A.J."/>
            <person name="Shen Z."/>
            <person name="Fox J.G."/>
        </authorList>
    </citation>
    <scope>NUCLEOTIDE SEQUENCE [LARGE SCALE GENOMIC DNA]</scope>
    <source>
        <strain evidence="1 2">MIT 17-337</strain>
    </source>
</reference>
<proteinExistence type="predicted"/>
<evidence type="ECO:0008006" key="3">
    <source>
        <dbReference type="Google" id="ProtNLM"/>
    </source>
</evidence>
<name>A0A3D8III5_9HELI</name>
<dbReference type="RefSeq" id="WP_115543355.1">
    <property type="nucleotide sequence ID" value="NZ_NXLQ01000016.1"/>
</dbReference>
<dbReference type="AlphaFoldDB" id="A0A3D8III5"/>
<dbReference type="SUPFAM" id="SSF56655">
    <property type="entry name" value="Carbohydrate phosphatase"/>
    <property type="match status" value="1"/>
</dbReference>
<keyword evidence="2" id="KW-1185">Reference proteome</keyword>
<dbReference type="Proteomes" id="UP000256379">
    <property type="component" value="Unassembled WGS sequence"/>
</dbReference>
<comment type="caution">
    <text evidence="1">The sequence shown here is derived from an EMBL/GenBank/DDBJ whole genome shotgun (WGS) entry which is preliminary data.</text>
</comment>
<gene>
    <name evidence="1" type="ORF">CQA53_07275</name>
</gene>
<organism evidence="1 2">
    <name type="scientific">Helicobacter didelphidarum</name>
    <dbReference type="NCBI Taxonomy" id="2040648"/>
    <lineage>
        <taxon>Bacteria</taxon>
        <taxon>Pseudomonadati</taxon>
        <taxon>Campylobacterota</taxon>
        <taxon>Epsilonproteobacteria</taxon>
        <taxon>Campylobacterales</taxon>
        <taxon>Helicobacteraceae</taxon>
        <taxon>Helicobacter</taxon>
    </lineage>
</organism>
<dbReference type="Gene3D" id="3.30.540.10">
    <property type="entry name" value="Fructose-1,6-Bisphosphatase, subunit A, domain 1"/>
    <property type="match status" value="1"/>
</dbReference>
<dbReference type="OrthoDB" id="5329730at2"/>
<evidence type="ECO:0000313" key="2">
    <source>
        <dbReference type="Proteomes" id="UP000256379"/>
    </source>
</evidence>
<accession>A0A3D8III5</accession>
<dbReference type="EMBL" id="NXLQ01000016">
    <property type="protein sequence ID" value="RDU64948.1"/>
    <property type="molecule type" value="Genomic_DNA"/>
</dbReference>